<name>A0A813G9H4_POLGL</name>
<keyword evidence="3" id="KW-1185">Reference proteome</keyword>
<accession>A0A813G9H4</accession>
<evidence type="ECO:0000313" key="2">
    <source>
        <dbReference type="EMBL" id="CAE8619355.1"/>
    </source>
</evidence>
<proteinExistence type="predicted"/>
<evidence type="ECO:0000256" key="1">
    <source>
        <dbReference type="SAM" id="MobiDB-lite"/>
    </source>
</evidence>
<reference evidence="2" key="1">
    <citation type="submission" date="2021-02" db="EMBL/GenBank/DDBJ databases">
        <authorList>
            <person name="Dougan E. K."/>
            <person name="Rhodes N."/>
            <person name="Thang M."/>
            <person name="Chan C."/>
        </authorList>
    </citation>
    <scope>NUCLEOTIDE SEQUENCE</scope>
</reference>
<feature type="region of interest" description="Disordered" evidence="1">
    <location>
        <begin position="18"/>
        <end position="71"/>
    </location>
</feature>
<comment type="caution">
    <text evidence="2">The sequence shown here is derived from an EMBL/GenBank/DDBJ whole genome shotgun (WGS) entry which is preliminary data.</text>
</comment>
<dbReference type="EMBL" id="CAJNNV010026986">
    <property type="protein sequence ID" value="CAE8619355.1"/>
    <property type="molecule type" value="Genomic_DNA"/>
</dbReference>
<dbReference type="Proteomes" id="UP000654075">
    <property type="component" value="Unassembled WGS sequence"/>
</dbReference>
<feature type="compositionally biased region" description="Low complexity" evidence="1">
    <location>
        <begin position="49"/>
        <end position="66"/>
    </location>
</feature>
<feature type="non-terminal residue" evidence="2">
    <location>
        <position position="1"/>
    </location>
</feature>
<feature type="non-terminal residue" evidence="2">
    <location>
        <position position="311"/>
    </location>
</feature>
<sequence>AGSRALCNWQATDIQAISSPPVRQQKDAGSVCRSALAASNQGERIPTFGSGSPPGSDAGSAPPGSAELAAPTAMVEPTTVESFRAASKAPPAAMATSRAASNVVLAAATRTCSNNCDSRIGDCSFSSGDRAVSSLLVVASGETSELRSAVAELWQGLASQQTQQQEQVMFVEEALNSTRHQQEAHRRILDAHKDVLTELQGRQASQALGLDDVLRKVKDVSRSSQKAAEAAKDMIKSLTDAAEVRQDRFFQELGSLREELQLMIDSQVERLRQEFESAHRAEKISKAAFVRVEALDQRLTLAESTQRALSE</sequence>
<dbReference type="AlphaFoldDB" id="A0A813G9H4"/>
<protein>
    <submittedName>
        <fullName evidence="2">Uncharacterized protein</fullName>
    </submittedName>
</protein>
<organism evidence="2 3">
    <name type="scientific">Polarella glacialis</name>
    <name type="common">Dinoflagellate</name>
    <dbReference type="NCBI Taxonomy" id="89957"/>
    <lineage>
        <taxon>Eukaryota</taxon>
        <taxon>Sar</taxon>
        <taxon>Alveolata</taxon>
        <taxon>Dinophyceae</taxon>
        <taxon>Suessiales</taxon>
        <taxon>Suessiaceae</taxon>
        <taxon>Polarella</taxon>
    </lineage>
</organism>
<evidence type="ECO:0000313" key="3">
    <source>
        <dbReference type="Proteomes" id="UP000654075"/>
    </source>
</evidence>
<gene>
    <name evidence="2" type="ORF">PGLA1383_LOCUS36945</name>
</gene>